<comment type="caution">
    <text evidence="1">The sequence shown here is derived from an EMBL/GenBank/DDBJ whole genome shotgun (WGS) entry which is preliminary data.</text>
</comment>
<sequence length="67" mass="7620">MAPPSLHRLSGWQAYPYTGVERGERADRRERIACDGWRERRCCTLHTSSQFPPPLPPLAARKGAMVQ</sequence>
<keyword evidence="2" id="KW-1185">Reference proteome</keyword>
<dbReference type="AlphaFoldDB" id="A0A5B7DDA2"/>
<protein>
    <submittedName>
        <fullName evidence="1">Uncharacterized protein</fullName>
    </submittedName>
</protein>
<reference evidence="1 2" key="1">
    <citation type="submission" date="2019-05" db="EMBL/GenBank/DDBJ databases">
        <title>Another draft genome of Portunus trituberculatus and its Hox gene families provides insights of decapod evolution.</title>
        <authorList>
            <person name="Jeong J.-H."/>
            <person name="Song I."/>
            <person name="Kim S."/>
            <person name="Choi T."/>
            <person name="Kim D."/>
            <person name="Ryu S."/>
            <person name="Kim W."/>
        </authorList>
    </citation>
    <scope>NUCLEOTIDE SEQUENCE [LARGE SCALE GENOMIC DNA]</scope>
    <source>
        <tissue evidence="1">Muscle</tissue>
    </source>
</reference>
<name>A0A5B7DDA2_PORTR</name>
<dbReference type="Proteomes" id="UP000324222">
    <property type="component" value="Unassembled WGS sequence"/>
</dbReference>
<evidence type="ECO:0000313" key="2">
    <source>
        <dbReference type="Proteomes" id="UP000324222"/>
    </source>
</evidence>
<organism evidence="1 2">
    <name type="scientific">Portunus trituberculatus</name>
    <name type="common">Swimming crab</name>
    <name type="synonym">Neptunus trituberculatus</name>
    <dbReference type="NCBI Taxonomy" id="210409"/>
    <lineage>
        <taxon>Eukaryota</taxon>
        <taxon>Metazoa</taxon>
        <taxon>Ecdysozoa</taxon>
        <taxon>Arthropoda</taxon>
        <taxon>Crustacea</taxon>
        <taxon>Multicrustacea</taxon>
        <taxon>Malacostraca</taxon>
        <taxon>Eumalacostraca</taxon>
        <taxon>Eucarida</taxon>
        <taxon>Decapoda</taxon>
        <taxon>Pleocyemata</taxon>
        <taxon>Brachyura</taxon>
        <taxon>Eubrachyura</taxon>
        <taxon>Portunoidea</taxon>
        <taxon>Portunidae</taxon>
        <taxon>Portuninae</taxon>
        <taxon>Portunus</taxon>
    </lineage>
</organism>
<dbReference type="EMBL" id="VSRR010000753">
    <property type="protein sequence ID" value="MPC19244.1"/>
    <property type="molecule type" value="Genomic_DNA"/>
</dbReference>
<accession>A0A5B7DDA2</accession>
<evidence type="ECO:0000313" key="1">
    <source>
        <dbReference type="EMBL" id="MPC19244.1"/>
    </source>
</evidence>
<proteinExistence type="predicted"/>
<gene>
    <name evidence="1" type="ORF">E2C01_012156</name>
</gene>